<evidence type="ECO:0000313" key="2">
    <source>
        <dbReference type="WBParaSite" id="nRc.2.0.1.t39498-RA"/>
    </source>
</evidence>
<organism evidence="1 2">
    <name type="scientific">Romanomermis culicivorax</name>
    <name type="common">Nematode worm</name>
    <dbReference type="NCBI Taxonomy" id="13658"/>
    <lineage>
        <taxon>Eukaryota</taxon>
        <taxon>Metazoa</taxon>
        <taxon>Ecdysozoa</taxon>
        <taxon>Nematoda</taxon>
        <taxon>Enoplea</taxon>
        <taxon>Dorylaimia</taxon>
        <taxon>Mermithida</taxon>
        <taxon>Mermithoidea</taxon>
        <taxon>Mermithidae</taxon>
        <taxon>Romanomermis</taxon>
    </lineage>
</organism>
<dbReference type="Proteomes" id="UP000887565">
    <property type="component" value="Unplaced"/>
</dbReference>
<accession>A0A915KM38</accession>
<protein>
    <submittedName>
        <fullName evidence="2">Uncharacterized protein</fullName>
    </submittedName>
</protein>
<proteinExistence type="predicted"/>
<evidence type="ECO:0000313" key="1">
    <source>
        <dbReference type="Proteomes" id="UP000887565"/>
    </source>
</evidence>
<keyword evidence="1" id="KW-1185">Reference proteome</keyword>
<name>A0A915KM38_ROMCU</name>
<dbReference type="AlphaFoldDB" id="A0A915KM38"/>
<reference evidence="2" key="1">
    <citation type="submission" date="2022-11" db="UniProtKB">
        <authorList>
            <consortium name="WormBaseParasite"/>
        </authorList>
    </citation>
    <scope>IDENTIFICATION</scope>
</reference>
<dbReference type="WBParaSite" id="nRc.2.0.1.t39498-RA">
    <property type="protein sequence ID" value="nRc.2.0.1.t39498-RA"/>
    <property type="gene ID" value="nRc.2.0.1.g39498"/>
</dbReference>
<sequence>MLKYYGDITNTMVLTFEKKKNIVHILKTGKSVILTEDMPDFGSMNFSINTHYRKIMKTHWKEGGLGISKLKITGRFLLHTFCESVRRLIASVEQELMERYEIRKLSGGFFLKHSVQL</sequence>